<dbReference type="PRINTS" id="PR00175">
    <property type="entry name" value="NAALASMPORT"/>
</dbReference>
<feature type="transmembrane region" description="Helical" evidence="9">
    <location>
        <begin position="357"/>
        <end position="383"/>
    </location>
</feature>
<dbReference type="InterPro" id="IPR001463">
    <property type="entry name" value="Na/Ala_symport"/>
</dbReference>
<dbReference type="GO" id="GO:0005886">
    <property type="term" value="C:plasma membrane"/>
    <property type="evidence" value="ECO:0007669"/>
    <property type="project" value="UniProtKB-SubCell"/>
</dbReference>
<dbReference type="Proteomes" id="UP000013085">
    <property type="component" value="Unassembled WGS sequence"/>
</dbReference>
<dbReference type="Gene3D" id="1.20.1740.10">
    <property type="entry name" value="Amino acid/polyamine transporter I"/>
    <property type="match status" value="1"/>
</dbReference>
<feature type="transmembrane region" description="Helical" evidence="9">
    <location>
        <begin position="316"/>
        <end position="337"/>
    </location>
</feature>
<evidence type="ECO:0000313" key="11">
    <source>
        <dbReference type="Proteomes" id="UP000013085"/>
    </source>
</evidence>
<feature type="transmembrane region" description="Helical" evidence="9">
    <location>
        <begin position="395"/>
        <end position="412"/>
    </location>
</feature>
<dbReference type="PANTHER" id="PTHR30330:SF14">
    <property type="entry name" value="SODIUM_AMINO ACID (ALANINE) SYMPORTER"/>
    <property type="match status" value="1"/>
</dbReference>
<dbReference type="PATRIC" id="fig|999408.3.peg.2653"/>
<dbReference type="RefSeq" id="WP_002585603.1">
    <property type="nucleotide sequence ID" value="NZ_KB851021.1"/>
</dbReference>
<comment type="subcellular location">
    <subcellularLocation>
        <location evidence="1 9">Cell membrane</location>
        <topology evidence="1 9">Multi-pass membrane protein</topology>
    </subcellularLocation>
</comment>
<keyword evidence="3 9" id="KW-0813">Transport</keyword>
<protein>
    <submittedName>
        <fullName evidence="10">Amino acid carrier protein</fullName>
    </submittedName>
</protein>
<evidence type="ECO:0000256" key="2">
    <source>
        <dbReference type="ARBA" id="ARBA00009261"/>
    </source>
</evidence>
<keyword evidence="5 9" id="KW-0812">Transmembrane</keyword>
<evidence type="ECO:0000313" key="10">
    <source>
        <dbReference type="EMBL" id="ENZ13836.1"/>
    </source>
</evidence>
<comment type="caution">
    <text evidence="10">The sequence shown here is derived from an EMBL/GenBank/DDBJ whole genome shotgun (WGS) entry which is preliminary data.</text>
</comment>
<organism evidence="10 11">
    <name type="scientific">[Clostridium] clostridioforme 90A8</name>
    <dbReference type="NCBI Taxonomy" id="999408"/>
    <lineage>
        <taxon>Bacteria</taxon>
        <taxon>Bacillati</taxon>
        <taxon>Bacillota</taxon>
        <taxon>Clostridia</taxon>
        <taxon>Lachnospirales</taxon>
        <taxon>Lachnospiraceae</taxon>
        <taxon>Enterocloster</taxon>
    </lineage>
</organism>
<reference evidence="10 11" key="1">
    <citation type="submission" date="2013-01" db="EMBL/GenBank/DDBJ databases">
        <title>The Genome Sequence of Clostridium clostridioforme 90A8.</title>
        <authorList>
            <consortium name="The Broad Institute Genome Sequencing Platform"/>
            <person name="Earl A."/>
            <person name="Ward D."/>
            <person name="Feldgarden M."/>
            <person name="Gevers D."/>
            <person name="Courvalin P."/>
            <person name="Lambert T."/>
            <person name="Walker B."/>
            <person name="Young S.K."/>
            <person name="Zeng Q."/>
            <person name="Gargeya S."/>
            <person name="Fitzgerald M."/>
            <person name="Haas B."/>
            <person name="Abouelleil A."/>
            <person name="Alvarado L."/>
            <person name="Arachchi H.M."/>
            <person name="Berlin A.M."/>
            <person name="Chapman S.B."/>
            <person name="Dewar J."/>
            <person name="Goldberg J."/>
            <person name="Griggs A."/>
            <person name="Gujja S."/>
            <person name="Hansen M."/>
            <person name="Howarth C."/>
            <person name="Imamovic A."/>
            <person name="Larimer J."/>
            <person name="McCowan C."/>
            <person name="Murphy C."/>
            <person name="Neiman D."/>
            <person name="Pearson M."/>
            <person name="Priest M."/>
            <person name="Roberts A."/>
            <person name="Saif S."/>
            <person name="Shea T."/>
            <person name="Sisk P."/>
            <person name="Sykes S."/>
            <person name="Wortman J."/>
            <person name="Nusbaum C."/>
            <person name="Birren B."/>
        </authorList>
    </citation>
    <scope>NUCLEOTIDE SEQUENCE [LARGE SCALE GENOMIC DNA]</scope>
    <source>
        <strain evidence="10 11">90A8</strain>
    </source>
</reference>
<dbReference type="PROSITE" id="PS00873">
    <property type="entry name" value="NA_ALANINE_SYMP"/>
    <property type="match status" value="1"/>
</dbReference>
<keyword evidence="7 9" id="KW-1133">Transmembrane helix</keyword>
<evidence type="ECO:0000256" key="9">
    <source>
        <dbReference type="RuleBase" id="RU363064"/>
    </source>
</evidence>
<dbReference type="PANTHER" id="PTHR30330">
    <property type="entry name" value="AGSS FAMILY TRANSPORTER, SODIUM-ALANINE"/>
    <property type="match status" value="1"/>
</dbReference>
<gene>
    <name evidence="10" type="ORF">HMPREF1090_02456</name>
</gene>
<feature type="transmembrane region" description="Helical" evidence="9">
    <location>
        <begin position="14"/>
        <end position="33"/>
    </location>
</feature>
<feature type="transmembrane region" description="Helical" evidence="9">
    <location>
        <begin position="151"/>
        <end position="171"/>
    </location>
</feature>
<feature type="transmembrane region" description="Helical" evidence="9">
    <location>
        <begin position="222"/>
        <end position="242"/>
    </location>
</feature>
<dbReference type="Pfam" id="PF01235">
    <property type="entry name" value="Na_Ala_symp"/>
    <property type="match status" value="1"/>
</dbReference>
<feature type="transmembrane region" description="Helical" evidence="9">
    <location>
        <begin position="183"/>
        <end position="210"/>
    </location>
</feature>
<accession>A0A0E2HA52</accession>
<keyword evidence="4 9" id="KW-1003">Cell membrane</keyword>
<evidence type="ECO:0000256" key="7">
    <source>
        <dbReference type="ARBA" id="ARBA00022989"/>
    </source>
</evidence>
<evidence type="ECO:0000256" key="1">
    <source>
        <dbReference type="ARBA" id="ARBA00004651"/>
    </source>
</evidence>
<comment type="similarity">
    <text evidence="2 9">Belongs to the alanine or glycine:cation symporter (AGCS) (TC 2.A.25) family.</text>
</comment>
<sequence length="453" mass="47884">MDVITNLVAKGNSFLWSFLLIVLLCGTGIYYTIRLRFIQVRKFGEGWKLVFGHLRLNGEKHEKGEMSPFQSIATAIAAQVGTGNLAGAATALLGGGPGAIFWMWVSAFFGMSTIYAEATLAQNFKTEINGEVTGGPVYYIKAAFKGTLGKVLAGLFAIFIVLALGFMGNMVQANSIGAAFTEAFGAFNITISPVVIGVIVAAVAAFVFLGGTQRLASVVEKIVPIMAGVYIVGSLILIIMNITNLPAAIKMIFVGAFDPQAVLGAGAGIAVKEAIRFGVARGLFSNEAGMGSTPHAHARATAENPHKQGLCAMISVFIDTFVILNLTVFSVLTTGALESGKNGTALTQAAFMKGFGTFGIVFVAVCLLFFAFSTILGWHFFGLINAKYLFGDKAAKVYSLLVVACIIIGSALKLELVWDLADFFNGLMVIPNAMALLALSGLVVKICKKYSDK</sequence>
<evidence type="ECO:0000256" key="5">
    <source>
        <dbReference type="ARBA" id="ARBA00022692"/>
    </source>
</evidence>
<dbReference type="GeneID" id="57963166"/>
<dbReference type="AlphaFoldDB" id="A0A0E2HA52"/>
<evidence type="ECO:0000256" key="6">
    <source>
        <dbReference type="ARBA" id="ARBA00022847"/>
    </source>
</evidence>
<dbReference type="HOGENOM" id="CLU_024867_0_1_9"/>
<evidence type="ECO:0000256" key="8">
    <source>
        <dbReference type="ARBA" id="ARBA00023136"/>
    </source>
</evidence>
<dbReference type="NCBIfam" id="TIGR00835">
    <property type="entry name" value="agcS"/>
    <property type="match status" value="1"/>
</dbReference>
<dbReference type="FunFam" id="1.20.1740.10:FF:000004">
    <property type="entry name" value="Sodium:alanine symporter family protein"/>
    <property type="match status" value="1"/>
</dbReference>
<keyword evidence="6 9" id="KW-0769">Symport</keyword>
<evidence type="ECO:0000256" key="3">
    <source>
        <dbReference type="ARBA" id="ARBA00022448"/>
    </source>
</evidence>
<feature type="transmembrane region" description="Helical" evidence="9">
    <location>
        <begin position="424"/>
        <end position="444"/>
    </location>
</feature>
<name>A0A0E2HA52_9FIRM</name>
<dbReference type="EMBL" id="AGYR01000028">
    <property type="protein sequence ID" value="ENZ13836.1"/>
    <property type="molecule type" value="Genomic_DNA"/>
</dbReference>
<evidence type="ECO:0000256" key="4">
    <source>
        <dbReference type="ARBA" id="ARBA00022475"/>
    </source>
</evidence>
<proteinExistence type="inferred from homology"/>
<dbReference type="GO" id="GO:0005283">
    <property type="term" value="F:amino acid:sodium symporter activity"/>
    <property type="evidence" value="ECO:0007669"/>
    <property type="project" value="InterPro"/>
</dbReference>
<keyword evidence="8 9" id="KW-0472">Membrane</keyword>